<protein>
    <submittedName>
        <fullName evidence="1">Uncharacterized protein</fullName>
    </submittedName>
</protein>
<name>A0AAU8WIS8_SHISO</name>
<accession>A0AAU8WIS8</accession>
<gene>
    <name evidence="1" type="ORF">BZ172_21905</name>
</gene>
<evidence type="ECO:0000313" key="1">
    <source>
        <dbReference type="EMBL" id="ARS07668.1"/>
    </source>
</evidence>
<dbReference type="EMBL" id="CP019689">
    <property type="protein sequence ID" value="ARS07668.1"/>
    <property type="molecule type" value="Genomic_DNA"/>
</dbReference>
<dbReference type="Proteomes" id="UP000194501">
    <property type="component" value="Chromosome"/>
</dbReference>
<reference evidence="1 2" key="1">
    <citation type="submission" date="2017-02" db="EMBL/GenBank/DDBJ databases">
        <authorList>
            <person name="Svab D."/>
            <person name="Balint B."/>
            <person name="Maroti G."/>
            <person name="Vasarhelyi B."/>
            <person name="Horvath B."/>
            <person name="Toth I."/>
        </authorList>
    </citation>
    <scope>NUCLEOTIDE SEQUENCE [LARGE SCALE GENOMIC DNA]</scope>
    <source>
        <strain evidence="1">75/02</strain>
    </source>
</reference>
<dbReference type="AlphaFoldDB" id="A0AAU8WIS8"/>
<sequence>MITDEATFRSVNFLATAKPAINAIVKQVTKAIKLIINFHLSMLIIFHYQCNSLQRVTCQQCNDQYIVSIMF</sequence>
<evidence type="ECO:0000313" key="2">
    <source>
        <dbReference type="Proteomes" id="UP000194501"/>
    </source>
</evidence>
<proteinExistence type="predicted"/>
<organism evidence="1 2">
    <name type="scientific">Shigella sonnei</name>
    <dbReference type="NCBI Taxonomy" id="624"/>
    <lineage>
        <taxon>Bacteria</taxon>
        <taxon>Pseudomonadati</taxon>
        <taxon>Pseudomonadota</taxon>
        <taxon>Gammaproteobacteria</taxon>
        <taxon>Enterobacterales</taxon>
        <taxon>Enterobacteriaceae</taxon>
        <taxon>Shigella</taxon>
    </lineage>
</organism>